<organism evidence="1 2">
    <name type="scientific">Trifolium medium</name>
    <dbReference type="NCBI Taxonomy" id="97028"/>
    <lineage>
        <taxon>Eukaryota</taxon>
        <taxon>Viridiplantae</taxon>
        <taxon>Streptophyta</taxon>
        <taxon>Embryophyta</taxon>
        <taxon>Tracheophyta</taxon>
        <taxon>Spermatophyta</taxon>
        <taxon>Magnoliopsida</taxon>
        <taxon>eudicotyledons</taxon>
        <taxon>Gunneridae</taxon>
        <taxon>Pentapetalae</taxon>
        <taxon>rosids</taxon>
        <taxon>fabids</taxon>
        <taxon>Fabales</taxon>
        <taxon>Fabaceae</taxon>
        <taxon>Papilionoideae</taxon>
        <taxon>50 kb inversion clade</taxon>
        <taxon>NPAAA clade</taxon>
        <taxon>Hologalegina</taxon>
        <taxon>IRL clade</taxon>
        <taxon>Trifolieae</taxon>
        <taxon>Trifolium</taxon>
    </lineage>
</organism>
<evidence type="ECO:0000313" key="1">
    <source>
        <dbReference type="EMBL" id="MCI42047.1"/>
    </source>
</evidence>
<dbReference type="EMBL" id="LXQA010299557">
    <property type="protein sequence ID" value="MCI42047.1"/>
    <property type="molecule type" value="Genomic_DNA"/>
</dbReference>
<name>A0A392S0X3_9FABA</name>
<proteinExistence type="predicted"/>
<reference evidence="1 2" key="1">
    <citation type="journal article" date="2018" name="Front. Plant Sci.">
        <title>Red Clover (Trifolium pratense) and Zigzag Clover (T. medium) - A Picture of Genomic Similarities and Differences.</title>
        <authorList>
            <person name="Dluhosova J."/>
            <person name="Istvanek J."/>
            <person name="Nedelnik J."/>
            <person name="Repkova J."/>
        </authorList>
    </citation>
    <scope>NUCLEOTIDE SEQUENCE [LARGE SCALE GENOMIC DNA]</scope>
    <source>
        <strain evidence="2">cv. 10/8</strain>
        <tissue evidence="1">Leaf</tissue>
    </source>
</reference>
<comment type="caution">
    <text evidence="1">The sequence shown here is derived from an EMBL/GenBank/DDBJ whole genome shotgun (WGS) entry which is preliminary data.</text>
</comment>
<dbReference type="AlphaFoldDB" id="A0A392S0X3"/>
<feature type="non-terminal residue" evidence="1">
    <location>
        <position position="94"/>
    </location>
</feature>
<keyword evidence="2" id="KW-1185">Reference proteome</keyword>
<sequence>MLHPCFSSGQLFVNDQTLSVSPAETAIIKDLGAASRKKVLAEDVAALVRLAEMALVLNEEGSSSEREIVKLRARNESLSARVTKLEADLHDREE</sequence>
<evidence type="ECO:0000313" key="2">
    <source>
        <dbReference type="Proteomes" id="UP000265520"/>
    </source>
</evidence>
<protein>
    <submittedName>
        <fullName evidence="1">Uncharacterized protein</fullName>
    </submittedName>
</protein>
<accession>A0A392S0X3</accession>
<dbReference type="Proteomes" id="UP000265520">
    <property type="component" value="Unassembled WGS sequence"/>
</dbReference>